<evidence type="ECO:0000313" key="3">
    <source>
        <dbReference type="EMBL" id="EPR31507.1"/>
    </source>
</evidence>
<dbReference type="PATRIC" id="fig|1121439.3.peg.2200"/>
<keyword evidence="4" id="KW-1185">Reference proteome</keyword>
<dbReference type="AlphaFoldDB" id="S7T347"/>
<sequence>MRVRCKKLFGSEKGSSLIEFALILPIFVALSLAVIEGGNMFRSWLTLNKSAQMAARFAATGQGDEEGTRLSLIVAEARKLETSLPGSSPIMQVDVCSRAGFDVSAPCMSGQAGGPCEMVEVNVSYTYSPATPLLGSLMPGMLTLSGSDRKINEPWRLCP</sequence>
<dbReference type="Pfam" id="PF07811">
    <property type="entry name" value="TadE"/>
    <property type="match status" value="1"/>
</dbReference>
<gene>
    <name evidence="3" type="ORF">dsat_0831</name>
</gene>
<feature type="transmembrane region" description="Helical" evidence="1">
    <location>
        <begin position="17"/>
        <end position="35"/>
    </location>
</feature>
<dbReference type="EMBL" id="ATHI01000028">
    <property type="protein sequence ID" value="EPR31507.1"/>
    <property type="molecule type" value="Genomic_DNA"/>
</dbReference>
<evidence type="ECO:0000259" key="2">
    <source>
        <dbReference type="Pfam" id="PF07811"/>
    </source>
</evidence>
<accession>S7T347</accession>
<comment type="caution">
    <text evidence="3">The sequence shown here is derived from an EMBL/GenBank/DDBJ whole genome shotgun (WGS) entry which is preliminary data.</text>
</comment>
<dbReference type="RefSeq" id="WP_020887528.1">
    <property type="nucleotide sequence ID" value="NZ_ATHI01000028.1"/>
</dbReference>
<protein>
    <submittedName>
        <fullName evidence="3">TadE family protein</fullName>
    </submittedName>
</protein>
<feature type="domain" description="TadE-like" evidence="2">
    <location>
        <begin position="14"/>
        <end position="56"/>
    </location>
</feature>
<name>S7T347_9BACT</name>
<reference evidence="3 4" key="1">
    <citation type="journal article" date="2013" name="Genome Announc.">
        <title>Draft genome sequences for three mercury-methylating, sulfate-reducing bacteria.</title>
        <authorList>
            <person name="Brown S.D."/>
            <person name="Hurt R.A.Jr."/>
            <person name="Gilmour C.C."/>
            <person name="Elias D.A."/>
        </authorList>
    </citation>
    <scope>NUCLEOTIDE SEQUENCE [LARGE SCALE GENOMIC DNA]</scope>
    <source>
        <strain evidence="3 4">DSM 16529</strain>
    </source>
</reference>
<keyword evidence="1" id="KW-0472">Membrane</keyword>
<dbReference type="STRING" id="1121439.dsat_0831"/>
<dbReference type="OrthoDB" id="5458110at2"/>
<dbReference type="eggNOG" id="COG4961">
    <property type="taxonomic scope" value="Bacteria"/>
</dbReference>
<keyword evidence="1" id="KW-0812">Transmembrane</keyword>
<dbReference type="Proteomes" id="UP000014975">
    <property type="component" value="Unassembled WGS sequence"/>
</dbReference>
<evidence type="ECO:0000256" key="1">
    <source>
        <dbReference type="SAM" id="Phobius"/>
    </source>
</evidence>
<proteinExistence type="predicted"/>
<dbReference type="InterPro" id="IPR012495">
    <property type="entry name" value="TadE-like_dom"/>
</dbReference>
<keyword evidence="1" id="KW-1133">Transmembrane helix</keyword>
<evidence type="ECO:0000313" key="4">
    <source>
        <dbReference type="Proteomes" id="UP000014975"/>
    </source>
</evidence>
<organism evidence="3 4">
    <name type="scientific">Alkalidesulfovibrio alkalitolerans DSM 16529</name>
    <dbReference type="NCBI Taxonomy" id="1121439"/>
    <lineage>
        <taxon>Bacteria</taxon>
        <taxon>Pseudomonadati</taxon>
        <taxon>Thermodesulfobacteriota</taxon>
        <taxon>Desulfovibrionia</taxon>
        <taxon>Desulfovibrionales</taxon>
        <taxon>Desulfovibrionaceae</taxon>
        <taxon>Alkalidesulfovibrio</taxon>
    </lineage>
</organism>